<dbReference type="CDD" id="cd00303">
    <property type="entry name" value="retropepsin_like"/>
    <property type="match status" value="1"/>
</dbReference>
<organism evidence="2 3">
    <name type="scientific">Mycena metata</name>
    <dbReference type="NCBI Taxonomy" id="1033252"/>
    <lineage>
        <taxon>Eukaryota</taxon>
        <taxon>Fungi</taxon>
        <taxon>Dikarya</taxon>
        <taxon>Basidiomycota</taxon>
        <taxon>Agaricomycotina</taxon>
        <taxon>Agaricomycetes</taxon>
        <taxon>Agaricomycetidae</taxon>
        <taxon>Agaricales</taxon>
        <taxon>Marasmiineae</taxon>
        <taxon>Mycenaceae</taxon>
        <taxon>Mycena</taxon>
    </lineage>
</organism>
<gene>
    <name evidence="2" type="ORF">B0H16DRAFT_1753716</name>
</gene>
<dbReference type="InterPro" id="IPR043502">
    <property type="entry name" value="DNA/RNA_pol_sf"/>
</dbReference>
<feature type="region of interest" description="Disordered" evidence="1">
    <location>
        <begin position="387"/>
        <end position="411"/>
    </location>
</feature>
<comment type="caution">
    <text evidence="2">The sequence shown here is derived from an EMBL/GenBank/DDBJ whole genome shotgun (WGS) entry which is preliminary data.</text>
</comment>
<dbReference type="Gene3D" id="2.40.70.10">
    <property type="entry name" value="Acid Proteases"/>
    <property type="match status" value="1"/>
</dbReference>
<accession>A0AAD7KIR3</accession>
<name>A0AAD7KIR3_9AGAR</name>
<dbReference type="AlphaFoldDB" id="A0AAD7KIR3"/>
<evidence type="ECO:0000313" key="3">
    <source>
        <dbReference type="Proteomes" id="UP001215598"/>
    </source>
</evidence>
<proteinExistence type="predicted"/>
<evidence type="ECO:0000256" key="1">
    <source>
        <dbReference type="SAM" id="MobiDB-lite"/>
    </source>
</evidence>
<sequence length="1011" mass="109643">MEAGVDRPRAVVYATKVDLGAHISTPEHTRAHGIPTGDDVQLLDVSTLHASPPYATCGNLLRAGDDDGLADMGEHLPEHNNQEPVDTRISHVILARISRTHSLTLHGTFEEPVTAGMVFVKVSALQSSHVSMYASAAGFLRRDETSVIRCVPREISPLGVVEEERNDTHARWVRYKCGVRYVRTPHLSLSPALVPRPLVPLGYPAIVSPPHIRVAKSSALRGMHLPHACPARCARPSSLSASFFTLTSLPHVLPPLFPGRTLCPSGVSRRRIPGAHCGVECRRHPTHTPWGCSACRVCAHRVPTVAPSQPFPPPARAVELNADCIKLGVAQLRLLCAYASSPRAPCSGVRKEGAHVARGHQLHADAGNVSAVPIPRILDTADARNAQNDAADDENAGGRVESDAGARTGTGTSAVRCGVRCYVRGPASVGAGLVGNGSPSPSLVFPALVLRTLIPLVSPAIAFPSYPPPSRHRRAPAPPGDVFAVCASHALHSPPSASSPPSPSLPHANLPVPRPCVRRCYPPHAAAPTRAIESTPNSTVTQPREVHAVESLRVPALVPSLSPFPRSPPHPRVLVRRVPVRSAAGSADAHARGPSLSARTVDSFVRPPSLLSSSPPLFLPFLVFSPSSPYIHMSAANDSVRPVAAAAAALTADERKAFGLAAAKTPAVAAVKNIAAVLPDIEDDDDSSDGDLSNRVSSKFRTPHLYWDFRMEGPNTNLPISVHGLIDNGAHLVLIHPDVVDRMGLKRRRLHKPEDVEVAMNDDTTTCVSLSEYVKFPALSNDLTYESNTVRTLIAPNLCADVILGLPFLTRNHIVVDHNARTAVDKRINYDLLGPPIAPTPKVPKVKLREKLRKTKADHKLLAEELKSICADRLQRLTDAGLFESVREVDVVAAIRQKISHFEESERRQKLGDKLKSEYRPIFEPIPHVDNLPTDVLCEIKMKDAYQSISKRSYQSPRKYKDAWQILIQKHLDAGRIRPSNSPYALKRRVIEYAAIWLLFALFSNSLSRRY</sequence>
<evidence type="ECO:0000313" key="2">
    <source>
        <dbReference type="EMBL" id="KAJ7785793.1"/>
    </source>
</evidence>
<dbReference type="EMBL" id="JARKIB010000001">
    <property type="protein sequence ID" value="KAJ7785793.1"/>
    <property type="molecule type" value="Genomic_DNA"/>
</dbReference>
<protein>
    <submittedName>
        <fullName evidence="2">Uncharacterized protein</fullName>
    </submittedName>
</protein>
<reference evidence="2" key="1">
    <citation type="submission" date="2023-03" db="EMBL/GenBank/DDBJ databases">
        <title>Massive genome expansion in bonnet fungi (Mycena s.s.) driven by repeated elements and novel gene families across ecological guilds.</title>
        <authorList>
            <consortium name="Lawrence Berkeley National Laboratory"/>
            <person name="Harder C.B."/>
            <person name="Miyauchi S."/>
            <person name="Viragh M."/>
            <person name="Kuo A."/>
            <person name="Thoen E."/>
            <person name="Andreopoulos B."/>
            <person name="Lu D."/>
            <person name="Skrede I."/>
            <person name="Drula E."/>
            <person name="Henrissat B."/>
            <person name="Morin E."/>
            <person name="Kohler A."/>
            <person name="Barry K."/>
            <person name="LaButti K."/>
            <person name="Morin E."/>
            <person name="Salamov A."/>
            <person name="Lipzen A."/>
            <person name="Mereny Z."/>
            <person name="Hegedus B."/>
            <person name="Baldrian P."/>
            <person name="Stursova M."/>
            <person name="Weitz H."/>
            <person name="Taylor A."/>
            <person name="Grigoriev I.V."/>
            <person name="Nagy L.G."/>
            <person name="Martin F."/>
            <person name="Kauserud H."/>
        </authorList>
    </citation>
    <scope>NUCLEOTIDE SEQUENCE</scope>
    <source>
        <strain evidence="2">CBHHK182m</strain>
    </source>
</reference>
<keyword evidence="3" id="KW-1185">Reference proteome</keyword>
<dbReference type="Proteomes" id="UP001215598">
    <property type="component" value="Unassembled WGS sequence"/>
</dbReference>
<dbReference type="InterPro" id="IPR021109">
    <property type="entry name" value="Peptidase_aspartic_dom_sf"/>
</dbReference>
<dbReference type="SUPFAM" id="SSF56672">
    <property type="entry name" value="DNA/RNA polymerases"/>
    <property type="match status" value="1"/>
</dbReference>